<sequence>MKKEEIVIKNALRMTKEADDQLSIYATKNRDCIKVKQTIRNREEFDIRWPFEEDIDRILYCKSYQRYVDKTQALSFFNNAHISKRSIHVQWVSRIARQIGRGLALNQDLIEAAALGHDLGHAPYGHVGEKALDKILQIKGFGYFAHNANSVRNILFIERDGIGYNVSLQVLDAILCHNGEMLSKKYMPDYDKTIAQFWQEYEDCWHQKNTSLIIRPMTLEGCVVRVSDVISYIGKDIEDAIKVGIIKQSDLPKEVTDILGFDNKSMINRLIGDIVIHSYGKPYLRFSNEVFSALKTLLNFLSNRVHQHPVLVKENTKLVRMINQLYHVYYDELTDPNNHDCKIKAFVNKMAPAYSKNDPALIVADYLSMMTDSYVLNEYESIFLPIQHNEIL</sequence>
<dbReference type="EMBL" id="JAQLKE010000001">
    <property type="protein sequence ID" value="MDB7082298.1"/>
    <property type="molecule type" value="Genomic_DNA"/>
</dbReference>
<feature type="domain" description="HD" evidence="2">
    <location>
        <begin position="85"/>
        <end position="233"/>
    </location>
</feature>
<dbReference type="Proteomes" id="UP000261032">
    <property type="component" value="Unassembled WGS sequence"/>
</dbReference>
<reference evidence="4 5" key="1">
    <citation type="submission" date="2018-08" db="EMBL/GenBank/DDBJ databases">
        <title>A genome reference for cultivated species of the human gut microbiota.</title>
        <authorList>
            <person name="Zou Y."/>
            <person name="Xue W."/>
            <person name="Luo G."/>
        </authorList>
    </citation>
    <scope>NUCLEOTIDE SEQUENCE [LARGE SCALE GENOMIC DNA]</scope>
    <source>
        <strain evidence="4 5">OM06-4</strain>
    </source>
</reference>
<dbReference type="Proteomes" id="UP001211987">
    <property type="component" value="Unassembled WGS sequence"/>
</dbReference>
<name>A0A3E3EGE7_9FIRM</name>
<gene>
    <name evidence="4" type="ORF">DXB93_02060</name>
    <name evidence="3" type="ORF">PM738_00670</name>
</gene>
<dbReference type="SMART" id="SM00471">
    <property type="entry name" value="HDc"/>
    <property type="match status" value="1"/>
</dbReference>
<reference evidence="3" key="2">
    <citation type="submission" date="2023-01" db="EMBL/GenBank/DDBJ databases">
        <title>Human gut microbiome strain richness.</title>
        <authorList>
            <person name="Chen-Liaw A."/>
        </authorList>
    </citation>
    <scope>NUCLEOTIDE SEQUENCE</scope>
    <source>
        <strain evidence="3">1001217st2_G6_1001217B_191108</strain>
    </source>
</reference>
<dbReference type="RefSeq" id="WP_003536588.1">
    <property type="nucleotide sequence ID" value="NZ_CAACVM010000001.1"/>
</dbReference>
<dbReference type="SUPFAM" id="SSF109604">
    <property type="entry name" value="HD-domain/PDEase-like"/>
    <property type="match status" value="1"/>
</dbReference>
<dbReference type="InterPro" id="IPR026875">
    <property type="entry name" value="PHydrolase_assoc_dom"/>
</dbReference>
<proteinExistence type="predicted"/>
<dbReference type="PANTHER" id="PTHR35795:SF1">
    <property type="entry name" value="BIS(5'-NUCLEOSYL)-TETRAPHOSPHATASE, SYMMETRICAL"/>
    <property type="match status" value="1"/>
</dbReference>
<dbReference type="Pfam" id="PF01966">
    <property type="entry name" value="HD"/>
    <property type="match status" value="1"/>
</dbReference>
<accession>A0A3E3EGE7</accession>
<dbReference type="EMBL" id="QUSL01000002">
    <property type="protein sequence ID" value="RGD86973.1"/>
    <property type="molecule type" value="Genomic_DNA"/>
</dbReference>
<dbReference type="Pfam" id="PF13286">
    <property type="entry name" value="HD_assoc"/>
    <property type="match status" value="1"/>
</dbReference>
<dbReference type="PANTHER" id="PTHR35795">
    <property type="entry name" value="SLR1885 PROTEIN"/>
    <property type="match status" value="1"/>
</dbReference>
<keyword evidence="1" id="KW-0378">Hydrolase</keyword>
<evidence type="ECO:0000313" key="3">
    <source>
        <dbReference type="EMBL" id="MDB7082298.1"/>
    </source>
</evidence>
<comment type="caution">
    <text evidence="4">The sequence shown here is derived from an EMBL/GenBank/DDBJ whole genome shotgun (WGS) entry which is preliminary data.</text>
</comment>
<evidence type="ECO:0000256" key="1">
    <source>
        <dbReference type="ARBA" id="ARBA00022801"/>
    </source>
</evidence>
<dbReference type="Gene3D" id="1.10.3210.10">
    <property type="entry name" value="Hypothetical protein af1432"/>
    <property type="match status" value="1"/>
</dbReference>
<evidence type="ECO:0000313" key="4">
    <source>
        <dbReference type="EMBL" id="RGD86973.1"/>
    </source>
</evidence>
<dbReference type="InterPro" id="IPR051094">
    <property type="entry name" value="Diverse_Catalytic_Enzymes"/>
</dbReference>
<dbReference type="AlphaFoldDB" id="A0A3E3EGE7"/>
<dbReference type="GO" id="GO:0016787">
    <property type="term" value="F:hydrolase activity"/>
    <property type="evidence" value="ECO:0007669"/>
    <property type="project" value="UniProtKB-KW"/>
</dbReference>
<evidence type="ECO:0000313" key="5">
    <source>
        <dbReference type="Proteomes" id="UP000261032"/>
    </source>
</evidence>
<organism evidence="4 5">
    <name type="scientific">Thomasclavelia ramosa</name>
    <dbReference type="NCBI Taxonomy" id="1547"/>
    <lineage>
        <taxon>Bacteria</taxon>
        <taxon>Bacillati</taxon>
        <taxon>Bacillota</taxon>
        <taxon>Erysipelotrichia</taxon>
        <taxon>Erysipelotrichales</taxon>
        <taxon>Coprobacillaceae</taxon>
        <taxon>Thomasclavelia</taxon>
    </lineage>
</organism>
<dbReference type="InterPro" id="IPR006674">
    <property type="entry name" value="HD_domain"/>
</dbReference>
<protein>
    <submittedName>
        <fullName evidence="4">HD domain-containing protein</fullName>
    </submittedName>
</protein>
<dbReference type="PROSITE" id="PS51831">
    <property type="entry name" value="HD"/>
    <property type="match status" value="1"/>
</dbReference>
<evidence type="ECO:0000259" key="2">
    <source>
        <dbReference type="PROSITE" id="PS51831"/>
    </source>
</evidence>
<dbReference type="InterPro" id="IPR003607">
    <property type="entry name" value="HD/PDEase_dom"/>
</dbReference>